<feature type="compositionally biased region" description="Acidic residues" evidence="1">
    <location>
        <begin position="18"/>
        <end position="27"/>
    </location>
</feature>
<comment type="caution">
    <text evidence="2">The sequence shown here is derived from an EMBL/GenBank/DDBJ whole genome shotgun (WGS) entry which is preliminary data.</text>
</comment>
<feature type="region of interest" description="Disordered" evidence="1">
    <location>
        <begin position="228"/>
        <end position="247"/>
    </location>
</feature>
<keyword evidence="3" id="KW-1185">Reference proteome</keyword>
<evidence type="ECO:0000256" key="1">
    <source>
        <dbReference type="SAM" id="MobiDB-lite"/>
    </source>
</evidence>
<feature type="region of interest" description="Disordered" evidence="1">
    <location>
        <begin position="1"/>
        <end position="48"/>
    </location>
</feature>
<organism evidence="2 3">
    <name type="scientific">Colletotrichum shisoi</name>
    <dbReference type="NCBI Taxonomy" id="2078593"/>
    <lineage>
        <taxon>Eukaryota</taxon>
        <taxon>Fungi</taxon>
        <taxon>Dikarya</taxon>
        <taxon>Ascomycota</taxon>
        <taxon>Pezizomycotina</taxon>
        <taxon>Sordariomycetes</taxon>
        <taxon>Hypocreomycetidae</taxon>
        <taxon>Glomerellales</taxon>
        <taxon>Glomerellaceae</taxon>
        <taxon>Colletotrichum</taxon>
        <taxon>Colletotrichum destructivum species complex</taxon>
    </lineage>
</organism>
<gene>
    <name evidence="2" type="ORF">CSHISOI_09739</name>
</gene>
<protein>
    <submittedName>
        <fullName evidence="2">Uncharacterized protein</fullName>
    </submittedName>
</protein>
<proteinExistence type="predicted"/>
<sequence>MCLGCRRLGFVESSPAPEPEDDREDEERPQSQPQQFDRPARRKKLVPKPKTIVHSAPSHNGIPAFVAYSVPADTPDNAELTLLRPAYAYVFCDTSPGALNLGRAKYLARSIFDGIKNNRNGLPERIEVFAMPLPPPPEARSLYSAEELGLDLVLSQESLWYARRTKRVSQDPQDAHCLQHATACINHYEREVQSRLANPDRAEALSWYLPEGFGDSYYPRHIIIVDRLEDEPKNPPGTTRGDSSSYGRGLMVSWRRLRDLNKDEDKDEDDEAPPLVWGKVAFDLRNDGDDITIWVDNGFREVEGPQERPLSKRQRGRLWLSHHYSASGGGISDVCRQHDRKDWTSGNPPYTGGVRAIAEWARDNKGYFIWGDFGGGCVWRTALIGGSNSGRNARSRGRVTDPGIATRAFVGTDDVRDDANWTHDRGRDFSSSTGGWRVASYGWETCGLPGPYNVPRPKSTFPTSTRG</sequence>
<dbReference type="AlphaFoldDB" id="A0A5Q4BFY1"/>
<evidence type="ECO:0000313" key="2">
    <source>
        <dbReference type="EMBL" id="TQN65828.1"/>
    </source>
</evidence>
<dbReference type="Proteomes" id="UP000326340">
    <property type="component" value="Unassembled WGS sequence"/>
</dbReference>
<reference evidence="2 3" key="1">
    <citation type="journal article" date="2019" name="Sci. Rep.">
        <title>Colletotrichum shisoi sp. nov., an anthracnose pathogen of Perilla frutescens in Japan: molecular phylogenetic, morphological and genomic evidence.</title>
        <authorList>
            <person name="Gan P."/>
            <person name="Tsushima A."/>
            <person name="Hiroyama R."/>
            <person name="Narusaka M."/>
            <person name="Takano Y."/>
            <person name="Narusaka Y."/>
            <person name="Kawaradani M."/>
            <person name="Damm U."/>
            <person name="Shirasu K."/>
        </authorList>
    </citation>
    <scope>NUCLEOTIDE SEQUENCE [LARGE SCALE GENOMIC DNA]</scope>
    <source>
        <strain evidence="2 3">PG-2018a</strain>
    </source>
</reference>
<dbReference type="EMBL" id="PUHP01001438">
    <property type="protein sequence ID" value="TQN65828.1"/>
    <property type="molecule type" value="Genomic_DNA"/>
</dbReference>
<name>A0A5Q4BFY1_9PEZI</name>
<evidence type="ECO:0000313" key="3">
    <source>
        <dbReference type="Proteomes" id="UP000326340"/>
    </source>
</evidence>
<accession>A0A5Q4BFY1</accession>
<dbReference type="OrthoDB" id="4837163at2759"/>
<feature type="compositionally biased region" description="Polar residues" evidence="1">
    <location>
        <begin position="236"/>
        <end position="246"/>
    </location>
</feature>